<keyword evidence="3" id="KW-0378">Hydrolase</keyword>
<evidence type="ECO:0000256" key="3">
    <source>
        <dbReference type="RuleBase" id="RU368068"/>
    </source>
</evidence>
<name>A0AAW1TBB8_9CHLO</name>
<dbReference type="InterPro" id="IPR029055">
    <property type="entry name" value="Ntn_hydrolases_N"/>
</dbReference>
<comment type="catalytic activity">
    <reaction evidence="3">
        <text>an N-terminal (5-L-glutamyl)-[peptide] + an alpha-amino acid = 5-L-glutamyl amino acid + an N-terminal L-alpha-aminoacyl-[peptide]</text>
        <dbReference type="Rhea" id="RHEA:23904"/>
        <dbReference type="Rhea" id="RHEA-COMP:9780"/>
        <dbReference type="Rhea" id="RHEA-COMP:9795"/>
        <dbReference type="ChEBI" id="CHEBI:77644"/>
        <dbReference type="ChEBI" id="CHEBI:78597"/>
        <dbReference type="ChEBI" id="CHEBI:78599"/>
        <dbReference type="ChEBI" id="CHEBI:78608"/>
        <dbReference type="EC" id="2.3.2.2"/>
    </reaction>
</comment>
<evidence type="ECO:0000313" key="6">
    <source>
        <dbReference type="Proteomes" id="UP001485043"/>
    </source>
</evidence>
<sequence length="682" mass="71661">MAALLADSNSEIELGERPANGSHIPEVTSESHTSFNHVSTVLGDAFYTQQRNKERLQHYLTQVPHPGCPASSVVLGVVCITLLAAIAVRFPSSHISSSGNTAASATDLLTSDAYAYDYRGRPRSLTVSAGLVSADNGCCSDVGSAELQQGGNAVDAAVAVALCLGVASPSSSGIGGGSFILIRQPNGSAEVIDAREIAPAAATEDMFAGRPQAALDGGLGIAVPLELRGLGLAHQRHGSRPWAELVRPAATLARSGFPLTPYLHNVLSDQGMKEKISGYPQLRQAYYKEGPTGVWNVPDINETCCTRVRLADLLDDVATSGPDVLYNGSYTKGLVEDIQQAGGIITVQDLQDAQPTVKAAITSQVWGLDVITVPPPSSGAVLVAALHILQGYPLPMVGSGELAVHHVVEAMKNAFALRSHLGDPGSDGQFLNLMSLLEDTLSPDFGDLLRSEIEDGHTRNWTVYGAQWNVTAANPDDDGTTHFCIVDSNRMAVSMTSTINTGFGSKVLSGTSGVLLNNDMDDFSTAQQANTYGLEPSQANFIVPGKKPLSSMSPTMLMDSSGQLRVVVGASGGPRIITSVLQAIVRMVAYGWEPLQAVGVARLHHQLLPNSVTVEDKTRDWVPGQSANFTVSEPDIAGLLQRGHNVTPGDVGANCQAILIDPDTLMMTGASDPRKDGAPAGY</sequence>
<comment type="catalytic activity">
    <reaction evidence="3">
        <text>glutathione + H2O = L-cysteinylglycine + L-glutamate</text>
        <dbReference type="Rhea" id="RHEA:28807"/>
        <dbReference type="ChEBI" id="CHEBI:15377"/>
        <dbReference type="ChEBI" id="CHEBI:29985"/>
        <dbReference type="ChEBI" id="CHEBI:57925"/>
        <dbReference type="ChEBI" id="CHEBI:61694"/>
        <dbReference type="EC" id="3.4.19.13"/>
    </reaction>
</comment>
<dbReference type="Gene3D" id="3.60.20.40">
    <property type="match status" value="1"/>
</dbReference>
<dbReference type="InterPro" id="IPR000101">
    <property type="entry name" value="GGT_peptidase"/>
</dbReference>
<keyword evidence="3" id="KW-0012">Acyltransferase</keyword>
<organism evidence="5 6">
    <name type="scientific">Apatococcus fuscideae</name>
    <dbReference type="NCBI Taxonomy" id="2026836"/>
    <lineage>
        <taxon>Eukaryota</taxon>
        <taxon>Viridiplantae</taxon>
        <taxon>Chlorophyta</taxon>
        <taxon>core chlorophytes</taxon>
        <taxon>Trebouxiophyceae</taxon>
        <taxon>Chlorellales</taxon>
        <taxon>Chlorellaceae</taxon>
        <taxon>Apatococcus</taxon>
    </lineage>
</organism>
<dbReference type="PANTHER" id="PTHR11686:SF9">
    <property type="entry name" value="RE13973P"/>
    <property type="match status" value="1"/>
</dbReference>
<reference evidence="5 6" key="1">
    <citation type="journal article" date="2024" name="Nat. Commun.">
        <title>Phylogenomics reveals the evolutionary origins of lichenization in chlorophyte algae.</title>
        <authorList>
            <person name="Puginier C."/>
            <person name="Libourel C."/>
            <person name="Otte J."/>
            <person name="Skaloud P."/>
            <person name="Haon M."/>
            <person name="Grisel S."/>
            <person name="Petersen M."/>
            <person name="Berrin J.G."/>
            <person name="Delaux P.M."/>
            <person name="Dal Grande F."/>
            <person name="Keller J."/>
        </authorList>
    </citation>
    <scope>NUCLEOTIDE SEQUENCE [LARGE SCALE GENOMIC DNA]</scope>
    <source>
        <strain evidence="5 6">SAG 2523</strain>
    </source>
</reference>
<evidence type="ECO:0000256" key="2">
    <source>
        <dbReference type="PIRSR" id="PIRSR600101-2"/>
    </source>
</evidence>
<comment type="function">
    <text evidence="3">Cleaves the gamma-glutamyl peptide bond of glutathione and glutathione conjugates.</text>
</comment>
<dbReference type="GO" id="GO:0103068">
    <property type="term" value="F:leukotriene C4 gamma-glutamyl transferase activity"/>
    <property type="evidence" value="ECO:0007669"/>
    <property type="project" value="UniProtKB-EC"/>
</dbReference>
<feature type="binding site" evidence="2">
    <location>
        <begin position="498"/>
        <end position="500"/>
    </location>
    <ligand>
        <name>L-glutamate</name>
        <dbReference type="ChEBI" id="CHEBI:29985"/>
    </ligand>
</feature>
<dbReference type="GO" id="GO:0006751">
    <property type="term" value="P:glutathione catabolic process"/>
    <property type="evidence" value="ECO:0007669"/>
    <property type="project" value="UniProtKB-UniRule"/>
</dbReference>
<feature type="region of interest" description="Disordered" evidence="4">
    <location>
        <begin position="1"/>
        <end position="32"/>
    </location>
</feature>
<keyword evidence="3" id="KW-0808">Transferase</keyword>
<dbReference type="EC" id="2.3.2.2" evidence="3"/>
<evidence type="ECO:0000256" key="1">
    <source>
        <dbReference type="PIRSR" id="PIRSR600101-1"/>
    </source>
</evidence>
<dbReference type="GO" id="GO:0005886">
    <property type="term" value="C:plasma membrane"/>
    <property type="evidence" value="ECO:0007669"/>
    <property type="project" value="TreeGrafter"/>
</dbReference>
<evidence type="ECO:0000313" key="5">
    <source>
        <dbReference type="EMBL" id="KAK9866113.1"/>
    </source>
</evidence>
<feature type="binding site" evidence="2">
    <location>
        <position position="573"/>
    </location>
    <ligand>
        <name>L-glutamate</name>
        <dbReference type="ChEBI" id="CHEBI:29985"/>
    </ligand>
</feature>
<dbReference type="PANTHER" id="PTHR11686">
    <property type="entry name" value="GAMMA GLUTAMYL TRANSPEPTIDASE"/>
    <property type="match status" value="1"/>
</dbReference>
<dbReference type="Proteomes" id="UP001485043">
    <property type="component" value="Unassembled WGS sequence"/>
</dbReference>
<feature type="binding site" evidence="2">
    <location>
        <position position="195"/>
    </location>
    <ligand>
        <name>L-glutamate</name>
        <dbReference type="ChEBI" id="CHEBI:29985"/>
    </ligand>
</feature>
<gene>
    <name evidence="5" type="ORF">WJX84_002341</name>
</gene>
<dbReference type="SUPFAM" id="SSF56235">
    <property type="entry name" value="N-terminal nucleophile aminohydrolases (Ntn hydrolases)"/>
    <property type="match status" value="1"/>
</dbReference>
<dbReference type="Gene3D" id="1.10.246.130">
    <property type="match status" value="1"/>
</dbReference>
<evidence type="ECO:0000256" key="4">
    <source>
        <dbReference type="SAM" id="MobiDB-lite"/>
    </source>
</evidence>
<dbReference type="FunFam" id="3.60.20.40:FF:000001">
    <property type="entry name" value="Gamma-glutamyltranspeptidase 1"/>
    <property type="match status" value="1"/>
</dbReference>
<feature type="binding site" evidence="2">
    <location>
        <begin position="550"/>
        <end position="551"/>
    </location>
    <ligand>
        <name>L-glutamate</name>
        <dbReference type="ChEBI" id="CHEBI:29985"/>
    </ligand>
</feature>
<proteinExistence type="predicted"/>
<feature type="binding site" evidence="2">
    <location>
        <position position="522"/>
    </location>
    <ligand>
        <name>L-glutamate</name>
        <dbReference type="ChEBI" id="CHEBI:29985"/>
    </ligand>
</feature>
<dbReference type="PRINTS" id="PR01210">
    <property type="entry name" value="GGTRANSPTASE"/>
</dbReference>
<protein>
    <recommendedName>
        <fullName evidence="3">Glutathione hydrolase</fullName>
        <ecNumber evidence="3">2.3.2.2</ecNumber>
        <ecNumber evidence="3">3.4.19.13</ecNumber>
    </recommendedName>
    <alternativeName>
        <fullName evidence="3">Gamma-glutamyltransferase</fullName>
    </alternativeName>
    <alternativeName>
        <fullName evidence="3">Gamma-glutamyltranspeptidase</fullName>
    </alternativeName>
</protein>
<dbReference type="NCBIfam" id="TIGR00066">
    <property type="entry name" value="g_glut_trans"/>
    <property type="match status" value="1"/>
</dbReference>
<dbReference type="GO" id="GO:0036374">
    <property type="term" value="F:glutathione hydrolase activity"/>
    <property type="evidence" value="ECO:0007669"/>
    <property type="project" value="UniProtKB-UniRule"/>
</dbReference>
<comment type="caution">
    <text evidence="5">The sequence shown here is derived from an EMBL/GenBank/DDBJ whole genome shotgun (WGS) entry which is preliminary data.</text>
</comment>
<accession>A0AAW1TBB8</accession>
<comment type="catalytic activity">
    <reaction evidence="3">
        <text>an S-substituted glutathione + H2O = an S-substituted L-cysteinylglycine + L-glutamate</text>
        <dbReference type="Rhea" id="RHEA:59468"/>
        <dbReference type="ChEBI" id="CHEBI:15377"/>
        <dbReference type="ChEBI" id="CHEBI:29985"/>
        <dbReference type="ChEBI" id="CHEBI:90779"/>
        <dbReference type="ChEBI" id="CHEBI:143103"/>
        <dbReference type="EC" id="3.4.19.13"/>
    </reaction>
</comment>
<dbReference type="InterPro" id="IPR043137">
    <property type="entry name" value="GGT_ssub_C"/>
</dbReference>
<dbReference type="InterPro" id="IPR043138">
    <property type="entry name" value="GGT_lsub"/>
</dbReference>
<dbReference type="AlphaFoldDB" id="A0AAW1TBB8"/>
<dbReference type="EC" id="3.4.19.13" evidence="3"/>
<dbReference type="Pfam" id="PF01019">
    <property type="entry name" value="G_glu_transpept"/>
    <property type="match status" value="1"/>
</dbReference>
<feature type="active site" description="Nucleophile" evidence="1">
    <location>
        <position position="480"/>
    </location>
</feature>
<keyword evidence="6" id="KW-1185">Reference proteome</keyword>
<dbReference type="EMBL" id="JALJOV010000188">
    <property type="protein sequence ID" value="KAK9866113.1"/>
    <property type="molecule type" value="Genomic_DNA"/>
</dbReference>
<comment type="pathway">
    <text evidence="3">Sulfur metabolism; glutathione metabolism.</text>
</comment>